<dbReference type="EMBL" id="ML119054">
    <property type="protein sequence ID" value="ROT39183.1"/>
    <property type="molecule type" value="Genomic_DNA"/>
</dbReference>
<reference evidence="1 2" key="1">
    <citation type="journal article" date="2018" name="Mol. Ecol.">
        <title>The obligate alkalophilic soda-lake fungus Sodiomyces alkalinus has shifted to a protein diet.</title>
        <authorList>
            <person name="Grum-Grzhimaylo A.A."/>
            <person name="Falkoski D.L."/>
            <person name="van den Heuvel J."/>
            <person name="Valero-Jimenez C.A."/>
            <person name="Min B."/>
            <person name="Choi I.G."/>
            <person name="Lipzen A."/>
            <person name="Daum C.G."/>
            <person name="Aanen D.K."/>
            <person name="Tsang A."/>
            <person name="Henrissat B."/>
            <person name="Bilanenko E.N."/>
            <person name="de Vries R.P."/>
            <person name="van Kan J.A.L."/>
            <person name="Grigoriev I.V."/>
            <person name="Debets A.J.M."/>
        </authorList>
    </citation>
    <scope>NUCLEOTIDE SEQUENCE [LARGE SCALE GENOMIC DNA]</scope>
    <source>
        <strain evidence="1 2">F11</strain>
    </source>
</reference>
<dbReference type="Proteomes" id="UP000272025">
    <property type="component" value="Unassembled WGS sequence"/>
</dbReference>
<name>A0A3N2PXC4_SODAK</name>
<accession>A0A3N2PXC4</accession>
<protein>
    <submittedName>
        <fullName evidence="1">Uncharacterized protein</fullName>
    </submittedName>
</protein>
<dbReference type="AlphaFoldDB" id="A0A3N2PXC4"/>
<dbReference type="GeneID" id="39582629"/>
<proteinExistence type="predicted"/>
<sequence>MDAMEAAVVLLVSFGRRMGGSFTVDGQLSSDLGRVGFGGQIVKEVEGDGGICGAGEGSPVQLGLNVQKQPRSRELRRRDCFEPALRGMVNGPERRTLNYIILPARIRKPTSAVLRLGVHQMSNSCRHLTKIHHEYVALSTLSDCLESTLFEAAVKPVRLLRDRCSPDKDAAPNGQPADQDMAINLLPTVPAGPTYTTKVVRELWFIEFLRIATASETP</sequence>
<evidence type="ECO:0000313" key="2">
    <source>
        <dbReference type="Proteomes" id="UP000272025"/>
    </source>
</evidence>
<gene>
    <name evidence="1" type="ORF">SODALDRAFT_359056</name>
</gene>
<dbReference type="RefSeq" id="XP_028466989.1">
    <property type="nucleotide sequence ID" value="XM_028614151.1"/>
</dbReference>
<organism evidence="1 2">
    <name type="scientific">Sodiomyces alkalinus (strain CBS 110278 / VKM F-3762 / F11)</name>
    <name type="common">Alkaliphilic filamentous fungus</name>
    <dbReference type="NCBI Taxonomy" id="1314773"/>
    <lineage>
        <taxon>Eukaryota</taxon>
        <taxon>Fungi</taxon>
        <taxon>Dikarya</taxon>
        <taxon>Ascomycota</taxon>
        <taxon>Pezizomycotina</taxon>
        <taxon>Sordariomycetes</taxon>
        <taxon>Hypocreomycetidae</taxon>
        <taxon>Glomerellales</taxon>
        <taxon>Plectosphaerellaceae</taxon>
        <taxon>Sodiomyces</taxon>
    </lineage>
</organism>
<evidence type="ECO:0000313" key="1">
    <source>
        <dbReference type="EMBL" id="ROT39183.1"/>
    </source>
</evidence>
<keyword evidence="2" id="KW-1185">Reference proteome</keyword>